<dbReference type="Proteomes" id="UP000442695">
    <property type="component" value="Unassembled WGS sequence"/>
</dbReference>
<dbReference type="RefSeq" id="WP_156858556.1">
    <property type="nucleotide sequence ID" value="NZ_WOWR01000005.1"/>
</dbReference>
<dbReference type="EMBL" id="WOWR01000005">
    <property type="protein sequence ID" value="KAF0255662.1"/>
    <property type="molecule type" value="Genomic_DNA"/>
</dbReference>
<protein>
    <submittedName>
        <fullName evidence="1">Uncharacterized protein</fullName>
    </submittedName>
</protein>
<name>A0A7V8J5J4_PSEPU</name>
<evidence type="ECO:0000313" key="2">
    <source>
        <dbReference type="Proteomes" id="UP000442695"/>
    </source>
</evidence>
<accession>A0A7V8J5J4</accession>
<dbReference type="AlphaFoldDB" id="A0A7V8J5J4"/>
<organism evidence="1 2">
    <name type="scientific">Pseudomonas putida</name>
    <name type="common">Arthrobacter siderocapsulatus</name>
    <dbReference type="NCBI Taxonomy" id="303"/>
    <lineage>
        <taxon>Bacteria</taxon>
        <taxon>Pseudomonadati</taxon>
        <taxon>Pseudomonadota</taxon>
        <taxon>Gammaproteobacteria</taxon>
        <taxon>Pseudomonadales</taxon>
        <taxon>Pseudomonadaceae</taxon>
        <taxon>Pseudomonas</taxon>
    </lineage>
</organism>
<evidence type="ECO:0000313" key="1">
    <source>
        <dbReference type="EMBL" id="KAF0255662.1"/>
    </source>
</evidence>
<sequence>MRHVSKPGRAANCAERGAGQIVHAVDRPDSVFDLNVPALCGAKPSGRLGWTDYAALSSSSQPPSITCPKCLAKLVSATRLEFDVWKSDDGRWVATEAVARFVDDGDAPYSFSTHVQRVDAATAREALSVARSKGAPASCPSPSREQPL</sequence>
<proteinExistence type="predicted"/>
<gene>
    <name evidence="1" type="ORF">GN299_06115</name>
</gene>
<reference evidence="1 2" key="1">
    <citation type="submission" date="2019-12" db="EMBL/GenBank/DDBJ databases">
        <authorList>
            <person name="Woiski C."/>
        </authorList>
    </citation>
    <scope>NUCLEOTIDE SEQUENCE [LARGE SCALE GENOMIC DNA]</scope>
    <source>
        <strain evidence="1 2">BOE100</strain>
    </source>
</reference>
<comment type="caution">
    <text evidence="1">The sequence shown here is derived from an EMBL/GenBank/DDBJ whole genome shotgun (WGS) entry which is preliminary data.</text>
</comment>